<evidence type="ECO:0000313" key="2">
    <source>
        <dbReference type="EMBL" id="GAA0161695.1"/>
    </source>
</evidence>
<dbReference type="PANTHER" id="PTHR31973:SF199">
    <property type="entry name" value="SWIM-TYPE DOMAIN-CONTAINING PROTEIN"/>
    <property type="match status" value="1"/>
</dbReference>
<dbReference type="AlphaFoldDB" id="A0AAV3QCA6"/>
<sequence length="250" mass="28765">MHQLKNVTVEGYEALRNIDPRKWTRFAFWPRTNCRELVNNWVEAFNVFIIKAKDQPIITMLNTIHHTIMTRIVKEREKKLKCKGSVGPRIDEVLEKREEKLYEFIVRASGSPRYEVTSAHHSFVVDLEKKECSCGLWQLGGASSILPPDIRVLPRRPKRCRKKVIAERREEVEKQASKQLEKGVFKASWKETVIHCKICGGIAHNERTYPKKLVDGEPAPSRSKRTSTLLSQPATTSAKSKKKKTELSSC</sequence>
<reference evidence="2 3" key="1">
    <citation type="submission" date="2024-01" db="EMBL/GenBank/DDBJ databases">
        <title>The complete chloroplast genome sequence of Lithospermum erythrorhizon: insights into the phylogenetic relationship among Boraginaceae species and the maternal lineages of purple gromwells.</title>
        <authorList>
            <person name="Okada T."/>
            <person name="Watanabe K."/>
        </authorList>
    </citation>
    <scope>NUCLEOTIDE SEQUENCE [LARGE SCALE GENOMIC DNA]</scope>
</reference>
<organism evidence="2 3">
    <name type="scientific">Lithospermum erythrorhizon</name>
    <name type="common">Purple gromwell</name>
    <name type="synonym">Lithospermum officinale var. erythrorhizon</name>
    <dbReference type="NCBI Taxonomy" id="34254"/>
    <lineage>
        <taxon>Eukaryota</taxon>
        <taxon>Viridiplantae</taxon>
        <taxon>Streptophyta</taxon>
        <taxon>Embryophyta</taxon>
        <taxon>Tracheophyta</taxon>
        <taxon>Spermatophyta</taxon>
        <taxon>Magnoliopsida</taxon>
        <taxon>eudicotyledons</taxon>
        <taxon>Gunneridae</taxon>
        <taxon>Pentapetalae</taxon>
        <taxon>asterids</taxon>
        <taxon>lamiids</taxon>
        <taxon>Boraginales</taxon>
        <taxon>Boraginaceae</taxon>
        <taxon>Boraginoideae</taxon>
        <taxon>Lithospermeae</taxon>
        <taxon>Lithospermum</taxon>
    </lineage>
</organism>
<evidence type="ECO:0000256" key="1">
    <source>
        <dbReference type="SAM" id="MobiDB-lite"/>
    </source>
</evidence>
<dbReference type="PANTHER" id="PTHR31973">
    <property type="entry name" value="POLYPROTEIN, PUTATIVE-RELATED"/>
    <property type="match status" value="1"/>
</dbReference>
<keyword evidence="3" id="KW-1185">Reference proteome</keyword>
<evidence type="ECO:0000313" key="3">
    <source>
        <dbReference type="Proteomes" id="UP001454036"/>
    </source>
</evidence>
<feature type="region of interest" description="Disordered" evidence="1">
    <location>
        <begin position="211"/>
        <end position="250"/>
    </location>
</feature>
<dbReference type="EMBL" id="BAABME010004249">
    <property type="protein sequence ID" value="GAA0161695.1"/>
    <property type="molecule type" value="Genomic_DNA"/>
</dbReference>
<gene>
    <name evidence="2" type="ORF">LIER_17949</name>
</gene>
<protein>
    <submittedName>
        <fullName evidence="2">Uncharacterized protein</fullName>
    </submittedName>
</protein>
<accession>A0AAV3QCA6</accession>
<proteinExistence type="predicted"/>
<comment type="caution">
    <text evidence="2">The sequence shown here is derived from an EMBL/GenBank/DDBJ whole genome shotgun (WGS) entry which is preliminary data.</text>
</comment>
<name>A0AAV3QCA6_LITER</name>
<dbReference type="Proteomes" id="UP001454036">
    <property type="component" value="Unassembled WGS sequence"/>
</dbReference>